<evidence type="ECO:0000313" key="3">
    <source>
        <dbReference type="Proteomes" id="UP001597045"/>
    </source>
</evidence>
<evidence type="ECO:0000256" key="1">
    <source>
        <dbReference type="SAM" id="MobiDB-lite"/>
    </source>
</evidence>
<keyword evidence="3" id="KW-1185">Reference proteome</keyword>
<feature type="region of interest" description="Disordered" evidence="1">
    <location>
        <begin position="1"/>
        <end position="25"/>
    </location>
</feature>
<sequence>MEEGQFIISVAGGPDDDREELEEAASQLRDDLEEIDGITVSPVPGEPAPEGTRSASIAAEVGLGVVVTALAGRVAYKEQLFKKIANVVDLFSKRHENAHVNIKTRNGVEIEAKGYSADGVATMLEKASQISEPADER</sequence>
<dbReference type="EMBL" id="JBHTIS010000491">
    <property type="protein sequence ID" value="MFD1046022.1"/>
    <property type="molecule type" value="Genomic_DNA"/>
</dbReference>
<gene>
    <name evidence="2" type="ORF">ACFQ1S_10830</name>
</gene>
<name>A0ABW3M5V9_9PSEU</name>
<feature type="compositionally biased region" description="Acidic residues" evidence="1">
    <location>
        <begin position="14"/>
        <end position="23"/>
    </location>
</feature>
<protein>
    <submittedName>
        <fullName evidence="2">Uncharacterized protein</fullName>
    </submittedName>
</protein>
<reference evidence="3" key="1">
    <citation type="journal article" date="2019" name="Int. J. Syst. Evol. Microbiol.">
        <title>The Global Catalogue of Microorganisms (GCM) 10K type strain sequencing project: providing services to taxonomists for standard genome sequencing and annotation.</title>
        <authorList>
            <consortium name="The Broad Institute Genomics Platform"/>
            <consortium name="The Broad Institute Genome Sequencing Center for Infectious Disease"/>
            <person name="Wu L."/>
            <person name="Ma J."/>
        </authorList>
    </citation>
    <scope>NUCLEOTIDE SEQUENCE [LARGE SCALE GENOMIC DNA]</scope>
    <source>
        <strain evidence="3">JCM 31486</strain>
    </source>
</reference>
<accession>A0ABW3M5V9</accession>
<evidence type="ECO:0000313" key="2">
    <source>
        <dbReference type="EMBL" id="MFD1046022.1"/>
    </source>
</evidence>
<dbReference type="Proteomes" id="UP001597045">
    <property type="component" value="Unassembled WGS sequence"/>
</dbReference>
<proteinExistence type="predicted"/>
<comment type="caution">
    <text evidence="2">The sequence shown here is derived from an EMBL/GenBank/DDBJ whole genome shotgun (WGS) entry which is preliminary data.</text>
</comment>
<organism evidence="2 3">
    <name type="scientific">Kibdelosporangium lantanae</name>
    <dbReference type="NCBI Taxonomy" id="1497396"/>
    <lineage>
        <taxon>Bacteria</taxon>
        <taxon>Bacillati</taxon>
        <taxon>Actinomycetota</taxon>
        <taxon>Actinomycetes</taxon>
        <taxon>Pseudonocardiales</taxon>
        <taxon>Pseudonocardiaceae</taxon>
        <taxon>Kibdelosporangium</taxon>
    </lineage>
</organism>